<evidence type="ECO:0000313" key="2">
    <source>
        <dbReference type="Proteomes" id="UP001152795"/>
    </source>
</evidence>
<dbReference type="AlphaFoldDB" id="A0A6S7H811"/>
<dbReference type="EMBL" id="CACRXK020003797">
    <property type="protein sequence ID" value="CAB4000286.1"/>
    <property type="molecule type" value="Genomic_DNA"/>
</dbReference>
<protein>
    <submittedName>
        <fullName evidence="1">Uncharacterized protein</fullName>
    </submittedName>
</protein>
<sequence>MHMHTHLADCVLDYGPVYSFWLFSFERYNGILGNYSTNNKSIELQMRKFLRDQNLREFEFPDKYVQHFKDFTEKIHQHEGRQSEDCLIDIKQCIDILQICHGRIDIQNELWFSLAGYSLGSPHIIEQLDNDEHRYLSDVYKMFFN</sequence>
<keyword evidence="2" id="KW-1185">Reference proteome</keyword>
<gene>
    <name evidence="1" type="ORF">PACLA_8A004164</name>
</gene>
<reference evidence="1" key="1">
    <citation type="submission" date="2020-04" db="EMBL/GenBank/DDBJ databases">
        <authorList>
            <person name="Alioto T."/>
            <person name="Alioto T."/>
            <person name="Gomez Garrido J."/>
        </authorList>
    </citation>
    <scope>NUCLEOTIDE SEQUENCE</scope>
    <source>
        <strain evidence="1">A484AB</strain>
    </source>
</reference>
<dbReference type="OrthoDB" id="2431110at2759"/>
<comment type="caution">
    <text evidence="1">The sequence shown here is derived from an EMBL/GenBank/DDBJ whole genome shotgun (WGS) entry which is preliminary data.</text>
</comment>
<accession>A0A6S7H811</accession>
<dbReference type="Proteomes" id="UP001152795">
    <property type="component" value="Unassembled WGS sequence"/>
</dbReference>
<name>A0A6S7H811_PARCT</name>
<dbReference type="PANTHER" id="PTHR46579">
    <property type="entry name" value="F5/8 TYPE C DOMAIN-CONTAINING PROTEIN-RELATED"/>
    <property type="match status" value="1"/>
</dbReference>
<organism evidence="1 2">
    <name type="scientific">Paramuricea clavata</name>
    <name type="common">Red gorgonian</name>
    <name type="synonym">Violescent sea-whip</name>
    <dbReference type="NCBI Taxonomy" id="317549"/>
    <lineage>
        <taxon>Eukaryota</taxon>
        <taxon>Metazoa</taxon>
        <taxon>Cnidaria</taxon>
        <taxon>Anthozoa</taxon>
        <taxon>Octocorallia</taxon>
        <taxon>Malacalcyonacea</taxon>
        <taxon>Plexauridae</taxon>
        <taxon>Paramuricea</taxon>
    </lineage>
</organism>
<dbReference type="PANTHER" id="PTHR46579:SF2">
    <property type="entry name" value="C2H2-TYPE DOMAIN-CONTAINING PROTEIN"/>
    <property type="match status" value="1"/>
</dbReference>
<evidence type="ECO:0000313" key="1">
    <source>
        <dbReference type="EMBL" id="CAB4000286.1"/>
    </source>
</evidence>
<proteinExistence type="predicted"/>